<proteinExistence type="predicted"/>
<sequence>MVFDGVIYYAALHVVATRITERLDSWSQCVWLHRNTYSQMANRASLDLLSGSIGVILEDQLHHSSSTSTSF</sequence>
<evidence type="ECO:0000313" key="1">
    <source>
        <dbReference type="EMBL" id="KZV16841.1"/>
    </source>
</evidence>
<dbReference type="Proteomes" id="UP000250235">
    <property type="component" value="Unassembled WGS sequence"/>
</dbReference>
<protein>
    <submittedName>
        <fullName evidence="1">Uncharacterized protein</fullName>
    </submittedName>
</protein>
<gene>
    <name evidence="1" type="ORF">F511_38095</name>
</gene>
<keyword evidence="2" id="KW-1185">Reference proteome</keyword>
<name>A0A2Z7A6E3_9LAMI</name>
<reference evidence="1 2" key="1">
    <citation type="journal article" date="2015" name="Proc. Natl. Acad. Sci. U.S.A.">
        <title>The resurrection genome of Boea hygrometrica: A blueprint for survival of dehydration.</title>
        <authorList>
            <person name="Xiao L."/>
            <person name="Yang G."/>
            <person name="Zhang L."/>
            <person name="Yang X."/>
            <person name="Zhao S."/>
            <person name="Ji Z."/>
            <person name="Zhou Q."/>
            <person name="Hu M."/>
            <person name="Wang Y."/>
            <person name="Chen M."/>
            <person name="Xu Y."/>
            <person name="Jin H."/>
            <person name="Xiao X."/>
            <person name="Hu G."/>
            <person name="Bao F."/>
            <person name="Hu Y."/>
            <person name="Wan P."/>
            <person name="Li L."/>
            <person name="Deng X."/>
            <person name="Kuang T."/>
            <person name="Xiang C."/>
            <person name="Zhu J.K."/>
            <person name="Oliver M.J."/>
            <person name="He Y."/>
        </authorList>
    </citation>
    <scope>NUCLEOTIDE SEQUENCE [LARGE SCALE GENOMIC DNA]</scope>
    <source>
        <strain evidence="2">cv. XS01</strain>
    </source>
</reference>
<evidence type="ECO:0000313" key="2">
    <source>
        <dbReference type="Proteomes" id="UP000250235"/>
    </source>
</evidence>
<dbReference type="AlphaFoldDB" id="A0A2Z7A6E3"/>
<organism evidence="1 2">
    <name type="scientific">Dorcoceras hygrometricum</name>
    <dbReference type="NCBI Taxonomy" id="472368"/>
    <lineage>
        <taxon>Eukaryota</taxon>
        <taxon>Viridiplantae</taxon>
        <taxon>Streptophyta</taxon>
        <taxon>Embryophyta</taxon>
        <taxon>Tracheophyta</taxon>
        <taxon>Spermatophyta</taxon>
        <taxon>Magnoliopsida</taxon>
        <taxon>eudicotyledons</taxon>
        <taxon>Gunneridae</taxon>
        <taxon>Pentapetalae</taxon>
        <taxon>asterids</taxon>
        <taxon>lamiids</taxon>
        <taxon>Lamiales</taxon>
        <taxon>Gesneriaceae</taxon>
        <taxon>Didymocarpoideae</taxon>
        <taxon>Trichosporeae</taxon>
        <taxon>Loxocarpinae</taxon>
        <taxon>Dorcoceras</taxon>
    </lineage>
</organism>
<dbReference type="EMBL" id="KV018536">
    <property type="protein sequence ID" value="KZV16841.1"/>
    <property type="molecule type" value="Genomic_DNA"/>
</dbReference>
<accession>A0A2Z7A6E3</accession>